<dbReference type="InterPro" id="IPR020846">
    <property type="entry name" value="MFS_dom"/>
</dbReference>
<keyword evidence="8" id="KW-0813">Transport</keyword>
<keyword evidence="2" id="KW-1003">Cell membrane</keyword>
<evidence type="ECO:0000256" key="6">
    <source>
        <dbReference type="ARBA" id="ARBA00023180"/>
    </source>
</evidence>
<dbReference type="EMBL" id="JAACXV010000374">
    <property type="protein sequence ID" value="KAF7279164.1"/>
    <property type="molecule type" value="Genomic_DNA"/>
</dbReference>
<keyword evidence="12" id="KW-1185">Reference proteome</keyword>
<dbReference type="GO" id="GO:0051119">
    <property type="term" value="F:sugar transmembrane transporter activity"/>
    <property type="evidence" value="ECO:0007669"/>
    <property type="project" value="InterPro"/>
</dbReference>
<feature type="transmembrane region" description="Helical" evidence="9">
    <location>
        <begin position="351"/>
        <end position="376"/>
    </location>
</feature>
<evidence type="ECO:0000313" key="11">
    <source>
        <dbReference type="EMBL" id="KAF7279164.1"/>
    </source>
</evidence>
<dbReference type="InterPro" id="IPR005829">
    <property type="entry name" value="Sugar_transporter_CS"/>
</dbReference>
<feature type="transmembrane region" description="Helical" evidence="9">
    <location>
        <begin position="317"/>
        <end position="339"/>
    </location>
</feature>
<feature type="transmembrane region" description="Helical" evidence="9">
    <location>
        <begin position="171"/>
        <end position="189"/>
    </location>
</feature>
<dbReference type="PANTHER" id="PTHR48021">
    <property type="match status" value="1"/>
</dbReference>
<reference evidence="11" key="1">
    <citation type="submission" date="2020-08" db="EMBL/GenBank/DDBJ databases">
        <title>Genome sequencing and assembly of the red palm weevil Rhynchophorus ferrugineus.</title>
        <authorList>
            <person name="Dias G.B."/>
            <person name="Bergman C.M."/>
            <person name="Manee M."/>
        </authorList>
    </citation>
    <scope>NUCLEOTIDE SEQUENCE</scope>
    <source>
        <strain evidence="11">AA-2017</strain>
        <tissue evidence="11">Whole larva</tissue>
    </source>
</reference>
<evidence type="ECO:0000256" key="4">
    <source>
        <dbReference type="ARBA" id="ARBA00022989"/>
    </source>
</evidence>
<comment type="similarity">
    <text evidence="7">Belongs to the major facilitator superfamily. Sugar transporter (TC 2.A.1.1) family. Trehalose transporter subfamily.</text>
</comment>
<keyword evidence="4 9" id="KW-1133">Transmembrane helix</keyword>
<feature type="transmembrane region" description="Helical" evidence="9">
    <location>
        <begin position="254"/>
        <end position="274"/>
    </location>
</feature>
<gene>
    <name evidence="11" type="ORF">GWI33_007575</name>
</gene>
<feature type="transmembrane region" description="Helical" evidence="9">
    <location>
        <begin position="86"/>
        <end position="105"/>
    </location>
</feature>
<name>A0A834MI66_RHYFE</name>
<protein>
    <recommendedName>
        <fullName evidence="10">Major facilitator superfamily (MFS) profile domain-containing protein</fullName>
    </recommendedName>
</protein>
<accession>A0A834MI66</accession>
<comment type="caution">
    <text evidence="11">The sequence shown here is derived from an EMBL/GenBank/DDBJ whole genome shotgun (WGS) entry which is preliminary data.</text>
</comment>
<dbReference type="InterPro" id="IPR003663">
    <property type="entry name" value="Sugar/inositol_transpt"/>
</dbReference>
<feature type="transmembrane region" description="Helical" evidence="9">
    <location>
        <begin position="12"/>
        <end position="35"/>
    </location>
</feature>
<feature type="transmembrane region" description="Helical" evidence="9">
    <location>
        <begin position="417"/>
        <end position="435"/>
    </location>
</feature>
<evidence type="ECO:0000256" key="1">
    <source>
        <dbReference type="ARBA" id="ARBA00004651"/>
    </source>
</evidence>
<dbReference type="GO" id="GO:0005886">
    <property type="term" value="C:plasma membrane"/>
    <property type="evidence" value="ECO:0007669"/>
    <property type="project" value="UniProtKB-SubCell"/>
</dbReference>
<dbReference type="AlphaFoldDB" id="A0A834MI66"/>
<dbReference type="InterPro" id="IPR050549">
    <property type="entry name" value="MFS_Trehalose_Transporter"/>
</dbReference>
<proteinExistence type="inferred from homology"/>
<dbReference type="PRINTS" id="PR00171">
    <property type="entry name" value="SUGRTRNSPORT"/>
</dbReference>
<dbReference type="InterPro" id="IPR044775">
    <property type="entry name" value="MFS_ERD6/Tret1-like"/>
</dbReference>
<feature type="transmembrane region" description="Helical" evidence="9">
    <location>
        <begin position="55"/>
        <end position="74"/>
    </location>
</feature>
<dbReference type="PANTHER" id="PTHR48021:SF86">
    <property type="entry name" value="FACILITATED TREHALOSE TRANSPORTER TRET1-1-LIKE PROTEIN"/>
    <property type="match status" value="1"/>
</dbReference>
<feature type="transmembrane region" description="Helical" evidence="9">
    <location>
        <begin position="286"/>
        <end position="305"/>
    </location>
</feature>
<dbReference type="FunFam" id="1.20.1250.20:FF:000055">
    <property type="entry name" value="Facilitated trehalose transporter Tret1-2 homolog"/>
    <property type="match status" value="1"/>
</dbReference>
<keyword evidence="3 9" id="KW-0812">Transmembrane</keyword>
<dbReference type="InterPro" id="IPR036259">
    <property type="entry name" value="MFS_trans_sf"/>
</dbReference>
<evidence type="ECO:0000256" key="8">
    <source>
        <dbReference type="RuleBase" id="RU003346"/>
    </source>
</evidence>
<dbReference type="PROSITE" id="PS50850">
    <property type="entry name" value="MFS"/>
    <property type="match status" value="1"/>
</dbReference>
<feature type="transmembrane region" description="Helical" evidence="9">
    <location>
        <begin position="111"/>
        <end position="132"/>
    </location>
</feature>
<evidence type="ECO:0000256" key="9">
    <source>
        <dbReference type="SAM" id="Phobius"/>
    </source>
</evidence>
<evidence type="ECO:0000256" key="3">
    <source>
        <dbReference type="ARBA" id="ARBA00022692"/>
    </source>
</evidence>
<feature type="transmembrane region" description="Helical" evidence="9">
    <location>
        <begin position="144"/>
        <end position="165"/>
    </location>
</feature>
<dbReference type="PROSITE" id="PS00216">
    <property type="entry name" value="SUGAR_TRANSPORT_1"/>
    <property type="match status" value="2"/>
</dbReference>
<evidence type="ECO:0000256" key="7">
    <source>
        <dbReference type="ARBA" id="ARBA00024348"/>
    </source>
</evidence>
<evidence type="ECO:0000256" key="5">
    <source>
        <dbReference type="ARBA" id="ARBA00023136"/>
    </source>
</evidence>
<comment type="subcellular location">
    <subcellularLocation>
        <location evidence="1">Cell membrane</location>
        <topology evidence="1">Multi-pass membrane protein</topology>
    </subcellularLocation>
</comment>
<keyword evidence="5 9" id="KW-0472">Membrane</keyword>
<dbReference type="Proteomes" id="UP000625711">
    <property type="component" value="Unassembled WGS sequence"/>
</dbReference>
<dbReference type="CDD" id="cd17358">
    <property type="entry name" value="MFS_GLUT6_8_Class3_like"/>
    <property type="match status" value="1"/>
</dbReference>
<organism evidence="11 12">
    <name type="scientific">Rhynchophorus ferrugineus</name>
    <name type="common">Red palm weevil</name>
    <name type="synonym">Curculio ferrugineus</name>
    <dbReference type="NCBI Taxonomy" id="354439"/>
    <lineage>
        <taxon>Eukaryota</taxon>
        <taxon>Metazoa</taxon>
        <taxon>Ecdysozoa</taxon>
        <taxon>Arthropoda</taxon>
        <taxon>Hexapoda</taxon>
        <taxon>Insecta</taxon>
        <taxon>Pterygota</taxon>
        <taxon>Neoptera</taxon>
        <taxon>Endopterygota</taxon>
        <taxon>Coleoptera</taxon>
        <taxon>Polyphaga</taxon>
        <taxon>Cucujiformia</taxon>
        <taxon>Curculionidae</taxon>
        <taxon>Dryophthorinae</taxon>
        <taxon>Rhynchophorus</taxon>
    </lineage>
</organism>
<evidence type="ECO:0000313" key="12">
    <source>
        <dbReference type="Proteomes" id="UP000625711"/>
    </source>
</evidence>
<dbReference type="InterPro" id="IPR005828">
    <property type="entry name" value="MFS_sugar_transport-like"/>
</dbReference>
<feature type="domain" description="Major facilitator superfamily (MFS) profile" evidence="10">
    <location>
        <begin position="10"/>
        <end position="443"/>
    </location>
</feature>
<dbReference type="NCBIfam" id="TIGR00879">
    <property type="entry name" value="SP"/>
    <property type="match status" value="1"/>
</dbReference>
<evidence type="ECO:0000259" key="10">
    <source>
        <dbReference type="PROSITE" id="PS50850"/>
    </source>
</evidence>
<dbReference type="Gene3D" id="1.20.1250.20">
    <property type="entry name" value="MFS general substrate transporter like domains"/>
    <property type="match status" value="1"/>
</dbReference>
<dbReference type="Pfam" id="PF00083">
    <property type="entry name" value="Sugar_tr"/>
    <property type="match status" value="1"/>
</dbReference>
<sequence length="456" mass="49847">MAHTSNAINYYFSVSFGAFAVGNVLSWTSVALPYITETNSTKTMEYPRLTLNPDQEALVGALLTVGALVAAIPAGCLADKLGRKKAILATILPLLIHWTMITYLSDARVLFVARLVAGTGVGGFCVVAPMYLAEIADSSCRGVFGSFFQLFICAGILFTCVLGPFTTWISLSMTLAAMPVLFIIALCFLPESPLFLVKSHQIGNAEIVLKRLRGQRYHVKGELNDLQTEIEINQEKKMSLSDVLTVKRYRRSMIAVLGVLLFQQFSGINALIFYSVPIFQAAGAGFSPTIAAIVVNSVQVLATYVSSLIIERAGRKFFLTLSAIGMSICLVVLGLFFHYKPPDDEIGGFVALLPVLSTVVFMTAFSVGFGPIPWMLIGELFAPEIKAVATGVAVLSSWLFAFLVTFFFPIINSRAGIHVTFYIFSIFMLISLFFIRSLIPETRGKSLNEIQKELDK</sequence>
<dbReference type="SUPFAM" id="SSF103473">
    <property type="entry name" value="MFS general substrate transporter"/>
    <property type="match status" value="1"/>
</dbReference>
<feature type="transmembrane region" description="Helical" evidence="9">
    <location>
        <begin position="388"/>
        <end position="411"/>
    </location>
</feature>
<keyword evidence="6" id="KW-0325">Glycoprotein</keyword>
<evidence type="ECO:0000256" key="2">
    <source>
        <dbReference type="ARBA" id="ARBA00022475"/>
    </source>
</evidence>
<dbReference type="OrthoDB" id="6612291at2759"/>